<accession>A0A8J8SHW6</accession>
<dbReference type="KEGG" id="vpy:HZI73_17580"/>
<evidence type="ECO:0000313" key="2">
    <source>
        <dbReference type="Proteomes" id="UP000683246"/>
    </source>
</evidence>
<dbReference type="EMBL" id="CP058649">
    <property type="protein sequence ID" value="QUI23996.1"/>
    <property type="molecule type" value="Genomic_DNA"/>
</dbReference>
<organism evidence="1 2">
    <name type="scientific">Vallitalea pronyensis</name>
    <dbReference type="NCBI Taxonomy" id="1348613"/>
    <lineage>
        <taxon>Bacteria</taxon>
        <taxon>Bacillati</taxon>
        <taxon>Bacillota</taxon>
        <taxon>Clostridia</taxon>
        <taxon>Lachnospirales</taxon>
        <taxon>Vallitaleaceae</taxon>
        <taxon>Vallitalea</taxon>
    </lineage>
</organism>
<protein>
    <submittedName>
        <fullName evidence="1">Uncharacterized protein</fullName>
    </submittedName>
</protein>
<evidence type="ECO:0000313" key="1">
    <source>
        <dbReference type="EMBL" id="QUI23996.1"/>
    </source>
</evidence>
<proteinExistence type="predicted"/>
<keyword evidence="2" id="KW-1185">Reference proteome</keyword>
<dbReference type="Proteomes" id="UP000683246">
    <property type="component" value="Chromosome"/>
</dbReference>
<name>A0A8J8SHW6_9FIRM</name>
<dbReference type="RefSeq" id="WP_212694686.1">
    <property type="nucleotide sequence ID" value="NZ_CP058649.1"/>
</dbReference>
<dbReference type="AlphaFoldDB" id="A0A8J8SHW6"/>
<gene>
    <name evidence="1" type="ORF">HZI73_17580</name>
</gene>
<sequence length="167" mass="19995">MDILDIIIRKKDLSKLSLVELFNEWGGERFPNEPRKFEYNSKLVFYEYEYMSYYNDFFQIDNNINDFIAITLKGESLSELKEAVYKKKKGIFESDIIAFLKELYNLLETVYIIKIYDEETIHERYRIDDAKTAIDVFINSFDWNNPKKGIVITKKVDLKPVKKKLME</sequence>
<reference evidence="1" key="1">
    <citation type="submission" date="2020-07" db="EMBL/GenBank/DDBJ databases">
        <title>Vallitalea pronyensis genome.</title>
        <authorList>
            <person name="Postec A."/>
        </authorList>
    </citation>
    <scope>NUCLEOTIDE SEQUENCE</scope>
    <source>
        <strain evidence="1">FatNI3</strain>
    </source>
</reference>